<organism evidence="1 2">
    <name type="scientific">Brucella gallinifaecis</name>
    <dbReference type="NCBI Taxonomy" id="215590"/>
    <lineage>
        <taxon>Bacteria</taxon>
        <taxon>Pseudomonadati</taxon>
        <taxon>Pseudomonadota</taxon>
        <taxon>Alphaproteobacteria</taxon>
        <taxon>Hyphomicrobiales</taxon>
        <taxon>Brucellaceae</taxon>
        <taxon>Brucella/Ochrobactrum group</taxon>
        <taxon>Brucella</taxon>
    </lineage>
</organism>
<name>A0A502BRD7_9HYPH</name>
<gene>
    <name evidence="1" type="ORF">FHY56_00095</name>
</gene>
<reference evidence="1 2" key="1">
    <citation type="journal article" date="2003" name="Int. J. Syst. Evol. Microbiol.">
        <title>Towards a standardized format for the description of a novel species (of an established genus): Ochrobactrum gallinifaecis sp. nov.</title>
        <authorList>
            <person name="Kampfer P."/>
            <person name="Buczolits S."/>
            <person name="Albrecht A."/>
            <person name="Busse H.J."/>
            <person name="Stackebrandt E."/>
        </authorList>
    </citation>
    <scope>NUCLEOTIDE SEQUENCE [LARGE SCALE GENOMIC DNA]</scope>
    <source>
        <strain evidence="1 2">ISO 196</strain>
    </source>
</reference>
<proteinExistence type="predicted"/>
<sequence>MCQNLSSISGQVHLTGALLDRISHYINIFGMNGDSFAFLKADPKSPADTRAKSPAPQGENSGLAALFHYCYRYQ</sequence>
<dbReference type="RefSeq" id="WP_140903152.1">
    <property type="nucleotide sequence ID" value="NZ_JBHTMD010000017.1"/>
</dbReference>
<evidence type="ECO:0000313" key="1">
    <source>
        <dbReference type="EMBL" id="TPF76815.1"/>
    </source>
</evidence>
<dbReference type="AlphaFoldDB" id="A0A502BRD7"/>
<dbReference type="EMBL" id="VEWJ01000001">
    <property type="protein sequence ID" value="TPF76815.1"/>
    <property type="molecule type" value="Genomic_DNA"/>
</dbReference>
<dbReference type="Proteomes" id="UP000315388">
    <property type="component" value="Unassembled WGS sequence"/>
</dbReference>
<evidence type="ECO:0000313" key="2">
    <source>
        <dbReference type="Proteomes" id="UP000315388"/>
    </source>
</evidence>
<comment type="caution">
    <text evidence="1">The sequence shown here is derived from an EMBL/GenBank/DDBJ whole genome shotgun (WGS) entry which is preliminary data.</text>
</comment>
<keyword evidence="2" id="KW-1185">Reference proteome</keyword>
<accession>A0A502BRD7</accession>
<protein>
    <submittedName>
        <fullName evidence="1">Uncharacterized protein</fullName>
    </submittedName>
</protein>